<dbReference type="InterPro" id="IPR055768">
    <property type="entry name" value="DUF7344"/>
</dbReference>
<keyword evidence="3" id="KW-1185">Reference proteome</keyword>
<evidence type="ECO:0000313" key="2">
    <source>
        <dbReference type="EMBL" id="SEP06574.1"/>
    </source>
</evidence>
<dbReference type="EMBL" id="FODV01000012">
    <property type="protein sequence ID" value="SEP06574.1"/>
    <property type="molecule type" value="Genomic_DNA"/>
</dbReference>
<dbReference type="RefSeq" id="WP_089826522.1">
    <property type="nucleotide sequence ID" value="NZ_FODV01000012.1"/>
</dbReference>
<name>A0A1H8UUH0_9EURY</name>
<dbReference type="Pfam" id="PF24035">
    <property type="entry name" value="DUF7344"/>
    <property type="match status" value="1"/>
</dbReference>
<feature type="domain" description="DUF7344" evidence="1">
    <location>
        <begin position="13"/>
        <end position="87"/>
    </location>
</feature>
<sequence>MRGDRTANPKRRSTRYRRLVVDLLCEHTTLTVADLADEIAAREHDASLDDVEPTTVADVYFELCETHLPTLARASLVSYDAERELVSRPGYGTDVSVTAIDVRLPSVDESNSS</sequence>
<gene>
    <name evidence="2" type="ORF">SAMN04487948_112114</name>
</gene>
<dbReference type="Proteomes" id="UP000199126">
    <property type="component" value="Unassembled WGS sequence"/>
</dbReference>
<evidence type="ECO:0000259" key="1">
    <source>
        <dbReference type="Pfam" id="PF24035"/>
    </source>
</evidence>
<dbReference type="AlphaFoldDB" id="A0A1H8UUH0"/>
<proteinExistence type="predicted"/>
<protein>
    <recommendedName>
        <fullName evidence="1">DUF7344 domain-containing protein</fullName>
    </recommendedName>
</protein>
<organism evidence="2 3">
    <name type="scientific">Halogranum amylolyticum</name>
    <dbReference type="NCBI Taxonomy" id="660520"/>
    <lineage>
        <taxon>Archaea</taxon>
        <taxon>Methanobacteriati</taxon>
        <taxon>Methanobacteriota</taxon>
        <taxon>Stenosarchaea group</taxon>
        <taxon>Halobacteria</taxon>
        <taxon>Halobacteriales</taxon>
        <taxon>Haloferacaceae</taxon>
    </lineage>
</organism>
<accession>A0A1H8UUH0</accession>
<dbReference type="OrthoDB" id="308429at2157"/>
<evidence type="ECO:0000313" key="3">
    <source>
        <dbReference type="Proteomes" id="UP000199126"/>
    </source>
</evidence>
<reference evidence="3" key="1">
    <citation type="submission" date="2016-10" db="EMBL/GenBank/DDBJ databases">
        <authorList>
            <person name="Varghese N."/>
            <person name="Submissions S."/>
        </authorList>
    </citation>
    <scope>NUCLEOTIDE SEQUENCE [LARGE SCALE GENOMIC DNA]</scope>
    <source>
        <strain evidence="3">CGMCC 1.10121</strain>
    </source>
</reference>